<evidence type="ECO:0000313" key="8">
    <source>
        <dbReference type="Proteomes" id="UP000242146"/>
    </source>
</evidence>
<comment type="caution">
    <text evidence="7">The sequence shown here is derived from an EMBL/GenBank/DDBJ whole genome shotgun (WGS) entry which is preliminary data.</text>
</comment>
<evidence type="ECO:0000256" key="5">
    <source>
        <dbReference type="SAM" id="MobiDB-lite"/>
    </source>
</evidence>
<dbReference type="AlphaFoldDB" id="A0A1X2GPV1"/>
<feature type="compositionally biased region" description="Low complexity" evidence="5">
    <location>
        <begin position="141"/>
        <end position="155"/>
    </location>
</feature>
<feature type="transmembrane region" description="Helical" evidence="6">
    <location>
        <begin position="74"/>
        <end position="107"/>
    </location>
</feature>
<gene>
    <name evidence="7" type="ORF">DM01DRAFT_1405470</name>
</gene>
<dbReference type="EMBL" id="MCGT01000006">
    <property type="protein sequence ID" value="ORX58853.1"/>
    <property type="molecule type" value="Genomic_DNA"/>
</dbReference>
<dbReference type="STRING" id="101127.A0A1X2GPV1"/>
<evidence type="ECO:0000256" key="4">
    <source>
        <dbReference type="ARBA" id="ARBA00023136"/>
    </source>
</evidence>
<evidence type="ECO:0000256" key="1">
    <source>
        <dbReference type="ARBA" id="ARBA00004141"/>
    </source>
</evidence>
<dbReference type="GO" id="GO:0000139">
    <property type="term" value="C:Golgi membrane"/>
    <property type="evidence" value="ECO:0007669"/>
    <property type="project" value="TreeGrafter"/>
</dbReference>
<feature type="transmembrane region" description="Helical" evidence="6">
    <location>
        <begin position="35"/>
        <end position="53"/>
    </location>
</feature>
<evidence type="ECO:0008006" key="9">
    <source>
        <dbReference type="Google" id="ProtNLM"/>
    </source>
</evidence>
<feature type="transmembrane region" description="Helical" evidence="6">
    <location>
        <begin position="7"/>
        <end position="29"/>
    </location>
</feature>
<dbReference type="GO" id="GO:0016192">
    <property type="term" value="P:vesicle-mediated transport"/>
    <property type="evidence" value="ECO:0007669"/>
    <property type="project" value="TreeGrafter"/>
</dbReference>
<feature type="compositionally biased region" description="Polar residues" evidence="5">
    <location>
        <begin position="156"/>
        <end position="165"/>
    </location>
</feature>
<evidence type="ECO:0000256" key="6">
    <source>
        <dbReference type="SAM" id="Phobius"/>
    </source>
</evidence>
<dbReference type="InterPro" id="IPR013714">
    <property type="entry name" value="Golgi_TVP15"/>
</dbReference>
<accession>A0A1X2GPV1</accession>
<keyword evidence="4 6" id="KW-0472">Membrane</keyword>
<keyword evidence="2 6" id="KW-0812">Transmembrane</keyword>
<evidence type="ECO:0000256" key="2">
    <source>
        <dbReference type="ARBA" id="ARBA00022692"/>
    </source>
</evidence>
<dbReference type="Pfam" id="PF08507">
    <property type="entry name" value="COPI_assoc"/>
    <property type="match status" value="1"/>
</dbReference>
<dbReference type="Proteomes" id="UP000242146">
    <property type="component" value="Unassembled WGS sequence"/>
</dbReference>
<reference evidence="7 8" key="1">
    <citation type="submission" date="2016-07" db="EMBL/GenBank/DDBJ databases">
        <title>Pervasive Adenine N6-methylation of Active Genes in Fungi.</title>
        <authorList>
            <consortium name="DOE Joint Genome Institute"/>
            <person name="Mondo S.J."/>
            <person name="Dannebaum R.O."/>
            <person name="Kuo R.C."/>
            <person name="Labutti K."/>
            <person name="Haridas S."/>
            <person name="Kuo A."/>
            <person name="Salamov A."/>
            <person name="Ahrendt S.R."/>
            <person name="Lipzen A."/>
            <person name="Sullivan W."/>
            <person name="Andreopoulos W.B."/>
            <person name="Clum A."/>
            <person name="Lindquist E."/>
            <person name="Daum C."/>
            <person name="Ramamoorthy G.K."/>
            <person name="Gryganskyi A."/>
            <person name="Culley D."/>
            <person name="Magnuson J.K."/>
            <person name="James T.Y."/>
            <person name="O'Malley M.A."/>
            <person name="Stajich J.E."/>
            <person name="Spatafora J.W."/>
            <person name="Visel A."/>
            <person name="Grigoriev I.V."/>
        </authorList>
    </citation>
    <scope>NUCLEOTIDE SEQUENCE [LARGE SCALE GENOMIC DNA]</scope>
    <source>
        <strain evidence="7 8">NRRL 3301</strain>
    </source>
</reference>
<evidence type="ECO:0000313" key="7">
    <source>
        <dbReference type="EMBL" id="ORX58853.1"/>
    </source>
</evidence>
<dbReference type="PANTHER" id="PTHR28128">
    <property type="entry name" value="GOLGI APPARATUS MEMBRANE PROTEIN TVP15"/>
    <property type="match status" value="1"/>
</dbReference>
<keyword evidence="3 6" id="KW-1133">Transmembrane helix</keyword>
<comment type="subcellular location">
    <subcellularLocation>
        <location evidence="1">Membrane</location>
        <topology evidence="1">Multi-pass membrane protein</topology>
    </subcellularLocation>
</comment>
<proteinExistence type="predicted"/>
<dbReference type="OrthoDB" id="423534at2759"/>
<evidence type="ECO:0000256" key="3">
    <source>
        <dbReference type="ARBA" id="ARBA00022989"/>
    </source>
</evidence>
<dbReference type="PANTHER" id="PTHR28128:SF1">
    <property type="entry name" value="GOLGI APPARATUS MEMBRANE PROTEIN TVP15"/>
    <property type="match status" value="1"/>
</dbReference>
<name>A0A1X2GPV1_9FUNG</name>
<organism evidence="7 8">
    <name type="scientific">Hesseltinella vesiculosa</name>
    <dbReference type="NCBI Taxonomy" id="101127"/>
    <lineage>
        <taxon>Eukaryota</taxon>
        <taxon>Fungi</taxon>
        <taxon>Fungi incertae sedis</taxon>
        <taxon>Mucoromycota</taxon>
        <taxon>Mucoromycotina</taxon>
        <taxon>Mucoromycetes</taxon>
        <taxon>Mucorales</taxon>
        <taxon>Cunninghamellaceae</taxon>
        <taxon>Hesseltinella</taxon>
    </lineage>
</organism>
<keyword evidence="8" id="KW-1185">Reference proteome</keyword>
<protein>
    <recommendedName>
        <fullName evidence="9">COPI associated</fullName>
    </recommendedName>
</protein>
<sequence length="191" mass="20938">MVDSSLVFRIVNIVAAALMIVGAISLIIGGGFPNFILAVFCILFGVIVVLFEFRLHRAITKLASFLFSFLGRGLLYIFIGCIMLNYFTLSIVCGAFNIVIGAFYIIFHFTPQVEAPSNMKWSTFENTVGMASTASPYHTAPPDTTPTSYHPSSSSVHYQTSPTPATNYNDPYAMPATAYPQKTYLPDEAHV</sequence>
<feature type="region of interest" description="Disordered" evidence="5">
    <location>
        <begin position="141"/>
        <end position="165"/>
    </location>
</feature>